<keyword evidence="3" id="KW-1185">Reference proteome</keyword>
<name>A0A7X9S0W9_9BACT</name>
<dbReference type="Gene3D" id="3.30.70.100">
    <property type="match status" value="1"/>
</dbReference>
<keyword evidence="2" id="KW-0560">Oxidoreductase</keyword>
<accession>A0A7X9S0W9</accession>
<evidence type="ECO:0000259" key="1">
    <source>
        <dbReference type="PROSITE" id="PS51725"/>
    </source>
</evidence>
<dbReference type="InterPro" id="IPR007138">
    <property type="entry name" value="ABM_dom"/>
</dbReference>
<dbReference type="PROSITE" id="PS51725">
    <property type="entry name" value="ABM"/>
    <property type="match status" value="1"/>
</dbReference>
<dbReference type="Pfam" id="PF03992">
    <property type="entry name" value="ABM"/>
    <property type="match status" value="1"/>
</dbReference>
<organism evidence="2 3">
    <name type="scientific">Flammeovirga aprica JL-4</name>
    <dbReference type="NCBI Taxonomy" id="694437"/>
    <lineage>
        <taxon>Bacteria</taxon>
        <taxon>Pseudomonadati</taxon>
        <taxon>Bacteroidota</taxon>
        <taxon>Cytophagia</taxon>
        <taxon>Cytophagales</taxon>
        <taxon>Flammeovirgaceae</taxon>
        <taxon>Flammeovirga</taxon>
    </lineage>
</organism>
<comment type="caution">
    <text evidence="2">The sequence shown here is derived from an EMBL/GenBank/DDBJ whole genome shotgun (WGS) entry which is preliminary data.</text>
</comment>
<evidence type="ECO:0000313" key="2">
    <source>
        <dbReference type="EMBL" id="NME72392.1"/>
    </source>
</evidence>
<sequence>MILEMANLQVKEGMEEQFELGFKTAGQYISSIEGYRGHTLKKCLEHKNKYLLLVNWDSVEAHEVGFRKSEVYLKWKALLHHYYEPFPTVEHYSTVLDNSF</sequence>
<dbReference type="Proteomes" id="UP000576082">
    <property type="component" value="Unassembled WGS sequence"/>
</dbReference>
<protein>
    <submittedName>
        <fullName evidence="2">Antibiotic biosynthesis monooxygenase</fullName>
    </submittedName>
</protein>
<gene>
    <name evidence="2" type="ORF">HHU12_30810</name>
</gene>
<keyword evidence="2" id="KW-0503">Monooxygenase</keyword>
<dbReference type="SUPFAM" id="SSF54909">
    <property type="entry name" value="Dimeric alpha+beta barrel"/>
    <property type="match status" value="1"/>
</dbReference>
<evidence type="ECO:0000313" key="3">
    <source>
        <dbReference type="Proteomes" id="UP000576082"/>
    </source>
</evidence>
<feature type="domain" description="ABM" evidence="1">
    <location>
        <begin position="2"/>
        <end position="91"/>
    </location>
</feature>
<reference evidence="2 3" key="1">
    <citation type="submission" date="2020-04" db="EMBL/GenBank/DDBJ databases">
        <title>Flammeovirga sp. SR4, a novel species isolated from seawater.</title>
        <authorList>
            <person name="Wang X."/>
        </authorList>
    </citation>
    <scope>NUCLEOTIDE SEQUENCE [LARGE SCALE GENOMIC DNA]</scope>
    <source>
        <strain evidence="2 3">ATCC 23126</strain>
    </source>
</reference>
<dbReference type="GO" id="GO:0004497">
    <property type="term" value="F:monooxygenase activity"/>
    <property type="evidence" value="ECO:0007669"/>
    <property type="project" value="UniProtKB-KW"/>
</dbReference>
<proteinExistence type="predicted"/>
<dbReference type="InterPro" id="IPR011008">
    <property type="entry name" value="Dimeric_a/b-barrel"/>
</dbReference>
<dbReference type="EMBL" id="JABANE010000157">
    <property type="protein sequence ID" value="NME72392.1"/>
    <property type="molecule type" value="Genomic_DNA"/>
</dbReference>
<dbReference type="AlphaFoldDB" id="A0A7X9S0W9"/>